<organism evidence="2 3">
    <name type="scientific">Terrabacter aerolatus</name>
    <dbReference type="NCBI Taxonomy" id="422442"/>
    <lineage>
        <taxon>Bacteria</taxon>
        <taxon>Bacillati</taxon>
        <taxon>Actinomycetota</taxon>
        <taxon>Actinomycetes</taxon>
        <taxon>Micrococcales</taxon>
        <taxon>Intrasporangiaceae</taxon>
        <taxon>Terrabacter</taxon>
    </lineage>
</organism>
<gene>
    <name evidence="2" type="ORF">TAE01_18050</name>
</gene>
<dbReference type="Pfam" id="PF01872">
    <property type="entry name" value="RibD_C"/>
    <property type="match status" value="1"/>
</dbReference>
<comment type="caution">
    <text evidence="2">The sequence shown here is derived from an EMBL/GenBank/DDBJ whole genome shotgun (WGS) entry which is preliminary data.</text>
</comment>
<dbReference type="GO" id="GO:0009231">
    <property type="term" value="P:riboflavin biosynthetic process"/>
    <property type="evidence" value="ECO:0007669"/>
    <property type="project" value="InterPro"/>
</dbReference>
<dbReference type="SUPFAM" id="SSF53597">
    <property type="entry name" value="Dihydrofolate reductase-like"/>
    <property type="match status" value="1"/>
</dbReference>
<dbReference type="RefSeq" id="WP_186815115.1">
    <property type="nucleotide sequence ID" value="NZ_BAAARO010000026.1"/>
</dbReference>
<keyword evidence="3" id="KW-1185">Reference proteome</keyword>
<dbReference type="GO" id="GO:0008703">
    <property type="term" value="F:5-amino-6-(5-phosphoribosylamino)uracil reductase activity"/>
    <property type="evidence" value="ECO:0007669"/>
    <property type="project" value="InterPro"/>
</dbReference>
<evidence type="ECO:0000313" key="2">
    <source>
        <dbReference type="EMBL" id="GEO29995.1"/>
    </source>
</evidence>
<dbReference type="AlphaFoldDB" id="A0A512D0L3"/>
<accession>A0A512D0L3</accession>
<dbReference type="Gene3D" id="3.40.430.10">
    <property type="entry name" value="Dihydrofolate Reductase, subunit A"/>
    <property type="match status" value="1"/>
</dbReference>
<dbReference type="InterPro" id="IPR024072">
    <property type="entry name" value="DHFR-like_dom_sf"/>
</dbReference>
<evidence type="ECO:0000259" key="1">
    <source>
        <dbReference type="Pfam" id="PF01872"/>
    </source>
</evidence>
<name>A0A512D0L3_9MICO</name>
<feature type="domain" description="Bacterial bifunctional deaminase-reductase C-terminal" evidence="1">
    <location>
        <begin position="2"/>
        <end position="187"/>
    </location>
</feature>
<evidence type="ECO:0000313" key="3">
    <source>
        <dbReference type="Proteomes" id="UP000321534"/>
    </source>
</evidence>
<reference evidence="2 3" key="1">
    <citation type="submission" date="2019-07" db="EMBL/GenBank/DDBJ databases">
        <title>Whole genome shotgun sequence of Terrabacter aerolatus NBRC 106305.</title>
        <authorList>
            <person name="Hosoyama A."/>
            <person name="Uohara A."/>
            <person name="Ohji S."/>
            <person name="Ichikawa N."/>
        </authorList>
    </citation>
    <scope>NUCLEOTIDE SEQUENCE [LARGE SCALE GENOMIC DNA]</scope>
    <source>
        <strain evidence="2 3">NBRC 106305</strain>
    </source>
</reference>
<sequence length="209" mass="23098">MRKLIVLMQVTLDGRISHADGRFWQPFAWGEEETAYVNETYARADTLAMSRRLYEVVVPYWEQVAAGTVPDVEVLESPASLEFARLLGGMRKVVLSHTLEDAPETRREVRSGDAVGHLEELKNQDGTDIIACFGPETLGPLADAPGLVDEYFLIIHPAVLASGPRLFDHVSCDLALTLDSARIFDSGAAIMRYRTLNELPTAPTTNNVQ</sequence>
<proteinExistence type="predicted"/>
<protein>
    <submittedName>
        <fullName evidence="2">Riboflavin biosynthesis protein RibD</fullName>
    </submittedName>
</protein>
<dbReference type="InterPro" id="IPR002734">
    <property type="entry name" value="RibDG_C"/>
</dbReference>
<dbReference type="Proteomes" id="UP000321534">
    <property type="component" value="Unassembled WGS sequence"/>
</dbReference>
<dbReference type="EMBL" id="BJYX01000007">
    <property type="protein sequence ID" value="GEO29995.1"/>
    <property type="molecule type" value="Genomic_DNA"/>
</dbReference>